<comment type="caution">
    <text evidence="1">The sequence shown here is derived from an EMBL/GenBank/DDBJ whole genome shotgun (WGS) entry which is preliminary data.</text>
</comment>
<name>A0ABM8RNL4_9BACT</name>
<accession>A0ABM8RNL4</accession>
<evidence type="ECO:0000313" key="1">
    <source>
        <dbReference type="EMBL" id="CAE6762946.1"/>
    </source>
</evidence>
<sequence>MGSKQAFWSVPAKDGEPDLWVCMSCLSEVFCRKVPMPACPTCHGVSTYEAFTLAAVQDWGTEDLIAKAVTAQQAEETADVAAAATPPVESVP</sequence>
<reference evidence="1 2" key="1">
    <citation type="submission" date="2021-02" db="EMBL/GenBank/DDBJ databases">
        <authorList>
            <person name="Han P."/>
        </authorList>
    </citation>
    <scope>NUCLEOTIDE SEQUENCE [LARGE SCALE GENOMIC DNA]</scope>
    <source>
        <strain evidence="1">Candidatus Nitrospira sp. ZN2</strain>
    </source>
</reference>
<organism evidence="1 2">
    <name type="scientific">Nitrospira defluvii</name>
    <dbReference type="NCBI Taxonomy" id="330214"/>
    <lineage>
        <taxon>Bacteria</taxon>
        <taxon>Pseudomonadati</taxon>
        <taxon>Nitrospirota</taxon>
        <taxon>Nitrospiria</taxon>
        <taxon>Nitrospirales</taxon>
        <taxon>Nitrospiraceae</taxon>
        <taxon>Nitrospira</taxon>
    </lineage>
</organism>
<proteinExistence type="predicted"/>
<protein>
    <submittedName>
        <fullName evidence="1">Uncharacterized protein</fullName>
    </submittedName>
</protein>
<dbReference type="RefSeq" id="WP_213042856.1">
    <property type="nucleotide sequence ID" value="NZ_CAJNBJ010000016.1"/>
</dbReference>
<gene>
    <name evidence="1" type="ORF">NSPZN2_30734</name>
</gene>
<dbReference type="EMBL" id="CAJNBJ010000016">
    <property type="protein sequence ID" value="CAE6762946.1"/>
    <property type="molecule type" value="Genomic_DNA"/>
</dbReference>
<evidence type="ECO:0000313" key="2">
    <source>
        <dbReference type="Proteomes" id="UP000675880"/>
    </source>
</evidence>
<dbReference type="Proteomes" id="UP000675880">
    <property type="component" value="Unassembled WGS sequence"/>
</dbReference>
<keyword evidence="2" id="KW-1185">Reference proteome</keyword>